<organism evidence="3">
    <name type="scientific">Graphocephala atropunctata</name>
    <dbReference type="NCBI Taxonomy" id="36148"/>
    <lineage>
        <taxon>Eukaryota</taxon>
        <taxon>Metazoa</taxon>
        <taxon>Ecdysozoa</taxon>
        <taxon>Arthropoda</taxon>
        <taxon>Hexapoda</taxon>
        <taxon>Insecta</taxon>
        <taxon>Pterygota</taxon>
        <taxon>Neoptera</taxon>
        <taxon>Paraneoptera</taxon>
        <taxon>Hemiptera</taxon>
        <taxon>Auchenorrhyncha</taxon>
        <taxon>Membracoidea</taxon>
        <taxon>Cicadellidae</taxon>
        <taxon>Cicadellinae</taxon>
        <taxon>Cicadellini</taxon>
        <taxon>Graphocephala</taxon>
    </lineage>
</organism>
<sequence length="525" mass="56805">MASLASPPSSQLENAPPQRRRIATRHSTYVVRAFTELTCWQRCSGCLKLPLRDFAQNRCGQALSWTLLLLFLWVMFYSSEGDNVAPSGDLFRLTALIIVAFLAGMVTDHFLRLPALLGMVVTGVVFRNIGFYHPAKGRYKDLTITLKQIATTVGMVRAGMRLVPEAIYAALHCHHGLRLAGLAMVPSVMEALTIAVISYLTLGYTPIWALCLGFLLCPNSPSVITPPMEGLMAAGYGEEKSLGALVCGAAGLDVAFSVSMFDICMSLLFHKKDLSPTQMVQNGTLDILMDITGGFVMGLLAGLLPVKDDVLAVWKRVFAVMAGGMTAIASGPKMGSPGTGPLSCIVSSFVAAMLWKMQIPLHSRMRVVDIIQSSWIVLCPMLFAFTGSDVDISVLDFYTVQWMVSIVLLSIVMRMLGCCLVLCGGQFNWKEILFIGLIFQGKATNQAALAPNILYNAWRSEDPEDIEKAMESITMAVLAILICTPLAHLGAKLGGPCLLTKAPPLRDTMVDTSLVTSTAPVTVQL</sequence>
<name>A0A1B6KTM9_9HEMI</name>
<dbReference type="InterPro" id="IPR051843">
    <property type="entry name" value="CPA1_transporter"/>
</dbReference>
<dbReference type="PANTHER" id="PTHR31102">
    <property type="match status" value="1"/>
</dbReference>
<protein>
    <recommendedName>
        <fullName evidence="4">Cation/H+ exchanger domain-containing protein</fullName>
    </recommendedName>
</protein>
<dbReference type="PANTHER" id="PTHR31102:SF1">
    <property type="entry name" value="CATION_H+ EXCHANGER DOMAIN-CONTAINING PROTEIN"/>
    <property type="match status" value="1"/>
</dbReference>
<evidence type="ECO:0000313" key="3">
    <source>
        <dbReference type="EMBL" id="JAT14751.1"/>
    </source>
</evidence>
<feature type="transmembrane region" description="Helical" evidence="2">
    <location>
        <begin position="62"/>
        <end position="78"/>
    </location>
</feature>
<evidence type="ECO:0008006" key="4">
    <source>
        <dbReference type="Google" id="ProtNLM"/>
    </source>
</evidence>
<evidence type="ECO:0000256" key="2">
    <source>
        <dbReference type="SAM" id="Phobius"/>
    </source>
</evidence>
<dbReference type="EMBL" id="GEBQ01025226">
    <property type="protein sequence ID" value="JAT14751.1"/>
    <property type="molecule type" value="Transcribed_RNA"/>
</dbReference>
<feature type="transmembrane region" description="Helical" evidence="2">
    <location>
        <begin position="245"/>
        <end position="268"/>
    </location>
</feature>
<keyword evidence="2" id="KW-1133">Transmembrane helix</keyword>
<reference evidence="3" key="1">
    <citation type="submission" date="2015-11" db="EMBL/GenBank/DDBJ databases">
        <title>De novo transcriptome assembly of four potential Pierce s Disease insect vectors from Arizona vineyards.</title>
        <authorList>
            <person name="Tassone E.E."/>
        </authorList>
    </citation>
    <scope>NUCLEOTIDE SEQUENCE</scope>
</reference>
<proteinExistence type="inferred from homology"/>
<accession>A0A1B6KTM9</accession>
<feature type="transmembrane region" description="Helical" evidence="2">
    <location>
        <begin position="90"/>
        <end position="107"/>
    </location>
</feature>
<keyword evidence="2" id="KW-0812">Transmembrane</keyword>
<feature type="transmembrane region" description="Helical" evidence="2">
    <location>
        <begin position="113"/>
        <end position="132"/>
    </location>
</feature>
<gene>
    <name evidence="3" type="ORF">g.3135</name>
</gene>
<feature type="transmembrane region" description="Helical" evidence="2">
    <location>
        <begin position="367"/>
        <end position="388"/>
    </location>
</feature>
<dbReference type="GO" id="GO:0098662">
    <property type="term" value="P:inorganic cation transmembrane transport"/>
    <property type="evidence" value="ECO:0007669"/>
    <property type="project" value="TreeGrafter"/>
</dbReference>
<dbReference type="AlphaFoldDB" id="A0A1B6KTM9"/>
<feature type="transmembrane region" description="Helical" evidence="2">
    <location>
        <begin position="288"/>
        <end position="306"/>
    </location>
</feature>
<keyword evidence="2" id="KW-0472">Membrane</keyword>
<evidence type="ECO:0000256" key="1">
    <source>
        <dbReference type="ARBA" id="ARBA00007367"/>
    </source>
</evidence>
<comment type="similarity">
    <text evidence="1">Belongs to the monovalent cation:proton antiporter 1 (CPA1) transporter (TC 2.A.36) family.</text>
</comment>
<feature type="transmembrane region" description="Helical" evidence="2">
    <location>
        <begin position="400"/>
        <end position="423"/>
    </location>
</feature>